<protein>
    <submittedName>
        <fullName evidence="7">F-box/WD repeat-containing protein pof1</fullName>
    </submittedName>
</protein>
<keyword evidence="3" id="KW-0677">Repeat</keyword>
<feature type="repeat" description="WD" evidence="4">
    <location>
        <begin position="458"/>
        <end position="497"/>
    </location>
</feature>
<feature type="compositionally biased region" description="Basic and acidic residues" evidence="5">
    <location>
        <begin position="7"/>
        <end position="17"/>
    </location>
</feature>
<evidence type="ECO:0000256" key="3">
    <source>
        <dbReference type="ARBA" id="ARBA00022737"/>
    </source>
</evidence>
<feature type="repeat" description="WD" evidence="4">
    <location>
        <begin position="377"/>
        <end position="417"/>
    </location>
</feature>
<dbReference type="InterPro" id="IPR036322">
    <property type="entry name" value="WD40_repeat_dom_sf"/>
</dbReference>
<dbReference type="PANTHER" id="PTHR22847">
    <property type="entry name" value="WD40 REPEAT PROTEIN"/>
    <property type="match status" value="1"/>
</dbReference>
<dbReference type="InterPro" id="IPR001810">
    <property type="entry name" value="F-box_dom"/>
</dbReference>
<feature type="compositionally biased region" description="Polar residues" evidence="5">
    <location>
        <begin position="32"/>
        <end position="42"/>
    </location>
</feature>
<dbReference type="PROSITE" id="PS50294">
    <property type="entry name" value="WD_REPEATS_REGION"/>
    <property type="match status" value="5"/>
</dbReference>
<dbReference type="Proteomes" id="UP000800035">
    <property type="component" value="Unassembled WGS sequence"/>
</dbReference>
<dbReference type="PANTHER" id="PTHR22847:SF732">
    <property type="entry name" value="F-BOX DOMAIN-CONTAINING PROTEIN"/>
    <property type="match status" value="1"/>
</dbReference>
<dbReference type="InterPro" id="IPR015943">
    <property type="entry name" value="WD40/YVTN_repeat-like_dom_sf"/>
</dbReference>
<accession>A0A6A5UAJ4</accession>
<dbReference type="SUPFAM" id="SSF81383">
    <property type="entry name" value="F-box domain"/>
    <property type="match status" value="1"/>
</dbReference>
<dbReference type="InterPro" id="IPR020472">
    <property type="entry name" value="WD40_PAC1"/>
</dbReference>
<dbReference type="SMART" id="SM00256">
    <property type="entry name" value="FBOX"/>
    <property type="match status" value="1"/>
</dbReference>
<sequence>MADDDYFNPHEGNRDQQADSDTDMAASASSTVRPSLFSSPTAARSKRTTLRPIIVEDRGIAHDLSTAPASPPTPAPSPTPTQRALDWSTAAEHEDSHIKDIRALFGDMSGPERLRLLGELLNQCGSHELSFVAEFVSPRLKKDPFMVLPTELCLRILECVDDPTTLVRSSLVSKRWHDMVNDDGAWRELCRKFSYRGLPRLEQNEEDDPGAEWDASGSQWLHPERASRTGDTPMRELTDGTTSSAGSEALRTRSLDRAAKRQLSQRRPKTTTYRSHFKARYMVETAWRQGGLCDSRQITPDQGVVTSLHLTKKYIVVALDNAKIHVFDTLGNHQRTLQGHVMGVWAMVPWGDLLVSGGCDRDVRVWNLENGSAVHTLRGHTSTVRCLKMSDAKTAISGSRDTTLRVWDLERGACKHVLVGHQASVRCLEIHGDICVSGSYDTTAKIWSISTGKCLRTLTGHFSQIYAIAFDGKKIATGSLDTSVRIWDPNDGKCLAVLQGHTSLVGQLQMRDDILVTGGSDGSVRVWSLADYQAIHRLAAHDNSVTSLQFDNTRIVSGGSDGRVKVWDLKKGTLVRELSQPAEAVWRVVFEEEKAVIMASRASRTIMEVWNFSPPDEDLEDLRSASPMSMPDNADFDYSRPQSAALPITASESVLPTDTDDVTMADALET</sequence>
<gene>
    <name evidence="7" type="ORF">CC80DRAFT_200150</name>
</gene>
<reference evidence="7" key="1">
    <citation type="journal article" date="2020" name="Stud. Mycol.">
        <title>101 Dothideomycetes genomes: a test case for predicting lifestyles and emergence of pathogens.</title>
        <authorList>
            <person name="Haridas S."/>
            <person name="Albert R."/>
            <person name="Binder M."/>
            <person name="Bloem J."/>
            <person name="Labutti K."/>
            <person name="Salamov A."/>
            <person name="Andreopoulos B."/>
            <person name="Baker S."/>
            <person name="Barry K."/>
            <person name="Bills G."/>
            <person name="Bluhm B."/>
            <person name="Cannon C."/>
            <person name="Castanera R."/>
            <person name="Culley D."/>
            <person name="Daum C."/>
            <person name="Ezra D."/>
            <person name="Gonzalez J."/>
            <person name="Henrissat B."/>
            <person name="Kuo A."/>
            <person name="Liang C."/>
            <person name="Lipzen A."/>
            <person name="Lutzoni F."/>
            <person name="Magnuson J."/>
            <person name="Mondo S."/>
            <person name="Nolan M."/>
            <person name="Ohm R."/>
            <person name="Pangilinan J."/>
            <person name="Park H.-J."/>
            <person name="Ramirez L."/>
            <person name="Alfaro M."/>
            <person name="Sun H."/>
            <person name="Tritt A."/>
            <person name="Yoshinaga Y."/>
            <person name="Zwiers L.-H."/>
            <person name="Turgeon B."/>
            <person name="Goodwin S."/>
            <person name="Spatafora J."/>
            <person name="Crous P."/>
            <person name="Grigoriev I."/>
        </authorList>
    </citation>
    <scope>NUCLEOTIDE SEQUENCE</scope>
    <source>
        <strain evidence="7">CBS 675.92</strain>
    </source>
</reference>
<feature type="compositionally biased region" description="Basic and acidic residues" evidence="5">
    <location>
        <begin position="250"/>
        <end position="259"/>
    </location>
</feature>
<dbReference type="PROSITE" id="PS50082">
    <property type="entry name" value="WD_REPEATS_2"/>
    <property type="match status" value="6"/>
</dbReference>
<feature type="repeat" description="WD" evidence="4">
    <location>
        <begin position="498"/>
        <end position="537"/>
    </location>
</feature>
<dbReference type="EMBL" id="ML976980">
    <property type="protein sequence ID" value="KAF1961921.1"/>
    <property type="molecule type" value="Genomic_DNA"/>
</dbReference>
<dbReference type="Pfam" id="PF12937">
    <property type="entry name" value="F-box-like"/>
    <property type="match status" value="1"/>
</dbReference>
<evidence type="ECO:0000313" key="7">
    <source>
        <dbReference type="EMBL" id="KAF1961921.1"/>
    </source>
</evidence>
<feature type="compositionally biased region" description="Acidic residues" evidence="5">
    <location>
        <begin position="658"/>
        <end position="670"/>
    </location>
</feature>
<proteinExistence type="inferred from homology"/>
<keyword evidence="8" id="KW-1185">Reference proteome</keyword>
<comment type="similarity">
    <text evidence="1">Belongs to the WD repeat MET30/SCONB/SCON-2 family.</text>
</comment>
<evidence type="ECO:0000256" key="4">
    <source>
        <dbReference type="PROSITE-ProRule" id="PRU00221"/>
    </source>
</evidence>
<dbReference type="PROSITE" id="PS00678">
    <property type="entry name" value="WD_REPEATS_1"/>
    <property type="match status" value="3"/>
</dbReference>
<feature type="region of interest" description="Disordered" evidence="5">
    <location>
        <begin position="203"/>
        <end position="269"/>
    </location>
</feature>
<dbReference type="SUPFAM" id="SSF50978">
    <property type="entry name" value="WD40 repeat-like"/>
    <property type="match status" value="1"/>
</dbReference>
<dbReference type="Gene3D" id="2.130.10.10">
    <property type="entry name" value="YVTN repeat-like/Quinoprotein amine dehydrogenase"/>
    <property type="match status" value="1"/>
</dbReference>
<dbReference type="PROSITE" id="PS50181">
    <property type="entry name" value="FBOX"/>
    <property type="match status" value="1"/>
</dbReference>
<evidence type="ECO:0000313" key="8">
    <source>
        <dbReference type="Proteomes" id="UP000800035"/>
    </source>
</evidence>
<evidence type="ECO:0000256" key="1">
    <source>
        <dbReference type="ARBA" id="ARBA00007968"/>
    </source>
</evidence>
<dbReference type="SMART" id="SM00320">
    <property type="entry name" value="WD40"/>
    <property type="match status" value="7"/>
</dbReference>
<feature type="compositionally biased region" description="Basic and acidic residues" evidence="5">
    <location>
        <begin position="222"/>
        <end position="238"/>
    </location>
</feature>
<evidence type="ECO:0000259" key="6">
    <source>
        <dbReference type="PROSITE" id="PS50181"/>
    </source>
</evidence>
<feature type="repeat" description="WD" evidence="4">
    <location>
        <begin position="538"/>
        <end position="577"/>
    </location>
</feature>
<dbReference type="OrthoDB" id="190105at2759"/>
<evidence type="ECO:0000256" key="2">
    <source>
        <dbReference type="ARBA" id="ARBA00022574"/>
    </source>
</evidence>
<evidence type="ECO:0000256" key="5">
    <source>
        <dbReference type="SAM" id="MobiDB-lite"/>
    </source>
</evidence>
<feature type="repeat" description="WD" evidence="4">
    <location>
        <begin position="418"/>
        <end position="457"/>
    </location>
</feature>
<keyword evidence="2 4" id="KW-0853">WD repeat</keyword>
<dbReference type="AlphaFoldDB" id="A0A6A5UAJ4"/>
<dbReference type="Gene3D" id="1.20.1280.50">
    <property type="match status" value="1"/>
</dbReference>
<dbReference type="InterPro" id="IPR001680">
    <property type="entry name" value="WD40_rpt"/>
</dbReference>
<feature type="compositionally biased region" description="Pro residues" evidence="5">
    <location>
        <begin position="69"/>
        <end position="79"/>
    </location>
</feature>
<organism evidence="7 8">
    <name type="scientific">Byssothecium circinans</name>
    <dbReference type="NCBI Taxonomy" id="147558"/>
    <lineage>
        <taxon>Eukaryota</taxon>
        <taxon>Fungi</taxon>
        <taxon>Dikarya</taxon>
        <taxon>Ascomycota</taxon>
        <taxon>Pezizomycotina</taxon>
        <taxon>Dothideomycetes</taxon>
        <taxon>Pleosporomycetidae</taxon>
        <taxon>Pleosporales</taxon>
        <taxon>Massarineae</taxon>
        <taxon>Massarinaceae</taxon>
        <taxon>Byssothecium</taxon>
    </lineage>
</organism>
<feature type="repeat" description="WD" evidence="4">
    <location>
        <begin position="351"/>
        <end position="376"/>
    </location>
</feature>
<feature type="domain" description="F-box" evidence="6">
    <location>
        <begin position="142"/>
        <end position="189"/>
    </location>
</feature>
<dbReference type="CDD" id="cd00200">
    <property type="entry name" value="WD40"/>
    <property type="match status" value="1"/>
</dbReference>
<feature type="region of interest" description="Disordered" evidence="5">
    <location>
        <begin position="618"/>
        <end position="670"/>
    </location>
</feature>
<dbReference type="PRINTS" id="PR00320">
    <property type="entry name" value="GPROTEINBRPT"/>
</dbReference>
<feature type="region of interest" description="Disordered" evidence="5">
    <location>
        <begin position="1"/>
        <end position="84"/>
    </location>
</feature>
<dbReference type="InterPro" id="IPR036047">
    <property type="entry name" value="F-box-like_dom_sf"/>
</dbReference>
<dbReference type="InterPro" id="IPR019775">
    <property type="entry name" value="WD40_repeat_CS"/>
</dbReference>
<name>A0A6A5UAJ4_9PLEO</name>
<dbReference type="Pfam" id="PF00400">
    <property type="entry name" value="WD40"/>
    <property type="match status" value="6"/>
</dbReference>